<protein>
    <submittedName>
        <fullName evidence="1">Uncharacterized protein</fullName>
    </submittedName>
</protein>
<proteinExistence type="predicted"/>
<name>A0ABT5R0L0_9GAMM</name>
<gene>
    <name evidence="1" type="ORF">LRP50_11725</name>
</gene>
<evidence type="ECO:0000313" key="2">
    <source>
        <dbReference type="Proteomes" id="UP001149400"/>
    </source>
</evidence>
<feature type="non-terminal residue" evidence="1">
    <location>
        <position position="1"/>
    </location>
</feature>
<dbReference type="Proteomes" id="UP001149400">
    <property type="component" value="Unassembled WGS sequence"/>
</dbReference>
<keyword evidence="2" id="KW-1185">Reference proteome</keyword>
<accession>A0ABT5R0L0</accession>
<dbReference type="EMBL" id="JAJUBC010000012">
    <property type="protein sequence ID" value="MDD1793801.1"/>
    <property type="molecule type" value="Genomic_DNA"/>
</dbReference>
<organism evidence="1 2">
    <name type="scientific">Enterovibrio gelatinilyticus</name>
    <dbReference type="NCBI Taxonomy" id="2899819"/>
    <lineage>
        <taxon>Bacteria</taxon>
        <taxon>Pseudomonadati</taxon>
        <taxon>Pseudomonadota</taxon>
        <taxon>Gammaproteobacteria</taxon>
        <taxon>Vibrionales</taxon>
        <taxon>Vibrionaceae</taxon>
        <taxon>Enterovibrio</taxon>
    </lineage>
</organism>
<comment type="caution">
    <text evidence="1">The sequence shown here is derived from an EMBL/GenBank/DDBJ whole genome shotgun (WGS) entry which is preliminary data.</text>
</comment>
<evidence type="ECO:0000313" key="1">
    <source>
        <dbReference type="EMBL" id="MDD1793801.1"/>
    </source>
</evidence>
<reference evidence="1" key="1">
    <citation type="submission" date="2021-12" db="EMBL/GenBank/DDBJ databases">
        <title>Enterovibrio ZSDZ35 sp. nov. and Enterovibrio ZSDZ42 sp. nov., isolated from coastal seawater in Qingdao.</title>
        <authorList>
            <person name="Zhang P."/>
        </authorList>
    </citation>
    <scope>NUCLEOTIDE SEQUENCE</scope>
    <source>
        <strain evidence="1">ZSDZ42</strain>
    </source>
</reference>
<sequence>LPKGSATLKNYICLPGDLNPESLLAEFLDALPDAHPFWRQKNAHYSHQVCFKNYDVEDIKANRVTAKKWYLEQVKLGGWGRGANNVYKHYLETIPEHKKIFVEQFKNVYESALK</sequence>